<evidence type="ECO:0000256" key="4">
    <source>
        <dbReference type="PROSITE-ProRule" id="PRU00335"/>
    </source>
</evidence>
<evidence type="ECO:0000313" key="7">
    <source>
        <dbReference type="Proteomes" id="UP000293398"/>
    </source>
</evidence>
<gene>
    <name evidence="6" type="ORF">EV681_0755</name>
</gene>
<dbReference type="PRINTS" id="PR00455">
    <property type="entry name" value="HTHTETR"/>
</dbReference>
<dbReference type="InterPro" id="IPR001647">
    <property type="entry name" value="HTH_TetR"/>
</dbReference>
<dbReference type="PROSITE" id="PS50977">
    <property type="entry name" value="HTH_TETR_2"/>
    <property type="match status" value="1"/>
</dbReference>
<evidence type="ECO:0000313" key="6">
    <source>
        <dbReference type="EMBL" id="RZT98974.1"/>
    </source>
</evidence>
<sequence length="188" mass="20752">MNERHNRKGAGRAQVLSTATRLFIDRGAANVGVNEVTAAAGVARMTLYNNFPSKEALIAEVYRKLAEQIMQNLAEVVAQKRTEEEKILSLFDQIGAVKEGGRGCPMIHASLQAEESSGEIYDIVRSYKRELRAFIFDQLEQARLARDELADQLLLMLDGLATESYLDGAVSPVSSAKQAVKILLRNMP</sequence>
<dbReference type="PANTHER" id="PTHR47506">
    <property type="entry name" value="TRANSCRIPTIONAL REGULATORY PROTEIN"/>
    <property type="match status" value="1"/>
</dbReference>
<dbReference type="SUPFAM" id="SSF48498">
    <property type="entry name" value="Tetracyclin repressor-like, C-terminal domain"/>
    <property type="match status" value="1"/>
</dbReference>
<keyword evidence="2 4" id="KW-0238">DNA-binding</keyword>
<keyword evidence="3" id="KW-0804">Transcription</keyword>
<accession>A0A4Q7VRP3</accession>
<organism evidence="6 7">
    <name type="scientific">Advenella incenata</name>
    <dbReference type="NCBI Taxonomy" id="267800"/>
    <lineage>
        <taxon>Bacteria</taxon>
        <taxon>Pseudomonadati</taxon>
        <taxon>Pseudomonadota</taxon>
        <taxon>Betaproteobacteria</taxon>
        <taxon>Burkholderiales</taxon>
        <taxon>Alcaligenaceae</taxon>
    </lineage>
</organism>
<dbReference type="RefSeq" id="WP_130303300.1">
    <property type="nucleotide sequence ID" value="NZ_SHKO01000001.1"/>
</dbReference>
<dbReference type="InterPro" id="IPR036271">
    <property type="entry name" value="Tet_transcr_reg_TetR-rel_C_sf"/>
</dbReference>
<dbReference type="SUPFAM" id="SSF46689">
    <property type="entry name" value="Homeodomain-like"/>
    <property type="match status" value="1"/>
</dbReference>
<evidence type="ECO:0000259" key="5">
    <source>
        <dbReference type="PROSITE" id="PS50977"/>
    </source>
</evidence>
<keyword evidence="7" id="KW-1185">Reference proteome</keyword>
<evidence type="ECO:0000256" key="1">
    <source>
        <dbReference type="ARBA" id="ARBA00023015"/>
    </source>
</evidence>
<dbReference type="Gene3D" id="1.10.357.10">
    <property type="entry name" value="Tetracycline Repressor, domain 2"/>
    <property type="match status" value="1"/>
</dbReference>
<comment type="caution">
    <text evidence="6">The sequence shown here is derived from an EMBL/GenBank/DDBJ whole genome shotgun (WGS) entry which is preliminary data.</text>
</comment>
<dbReference type="Pfam" id="PF00440">
    <property type="entry name" value="TetR_N"/>
    <property type="match status" value="1"/>
</dbReference>
<dbReference type="GO" id="GO:0003677">
    <property type="term" value="F:DNA binding"/>
    <property type="evidence" value="ECO:0007669"/>
    <property type="project" value="UniProtKB-UniRule"/>
</dbReference>
<dbReference type="Proteomes" id="UP000293398">
    <property type="component" value="Unassembled WGS sequence"/>
</dbReference>
<evidence type="ECO:0000256" key="2">
    <source>
        <dbReference type="ARBA" id="ARBA00023125"/>
    </source>
</evidence>
<evidence type="ECO:0000256" key="3">
    <source>
        <dbReference type="ARBA" id="ARBA00023163"/>
    </source>
</evidence>
<name>A0A4Q7VRP3_9BURK</name>
<feature type="DNA-binding region" description="H-T-H motif" evidence="4">
    <location>
        <begin position="32"/>
        <end position="51"/>
    </location>
</feature>
<dbReference type="OrthoDB" id="9798857at2"/>
<reference evidence="6 7" key="1">
    <citation type="submission" date="2019-02" db="EMBL/GenBank/DDBJ databases">
        <title>Genomic Encyclopedia of Type Strains, Phase IV (KMG-IV): sequencing the most valuable type-strain genomes for metagenomic binning, comparative biology and taxonomic classification.</title>
        <authorList>
            <person name="Goeker M."/>
        </authorList>
    </citation>
    <scope>NUCLEOTIDE SEQUENCE [LARGE SCALE GENOMIC DNA]</scope>
    <source>
        <strain evidence="6 7">DSM 23814</strain>
    </source>
</reference>
<dbReference type="InterPro" id="IPR009057">
    <property type="entry name" value="Homeodomain-like_sf"/>
</dbReference>
<dbReference type="PANTHER" id="PTHR47506:SF1">
    <property type="entry name" value="HTH-TYPE TRANSCRIPTIONAL REGULATOR YJDC"/>
    <property type="match status" value="1"/>
</dbReference>
<dbReference type="AlphaFoldDB" id="A0A4Q7VRP3"/>
<feature type="domain" description="HTH tetR-type" evidence="5">
    <location>
        <begin position="9"/>
        <end position="69"/>
    </location>
</feature>
<protein>
    <submittedName>
        <fullName evidence="6">TetR family transcriptional regulator</fullName>
    </submittedName>
</protein>
<keyword evidence="1" id="KW-0805">Transcription regulation</keyword>
<dbReference type="EMBL" id="SHKO01000001">
    <property type="protein sequence ID" value="RZT98974.1"/>
    <property type="molecule type" value="Genomic_DNA"/>
</dbReference>
<proteinExistence type="predicted"/>